<comment type="caution">
    <text evidence="1">The sequence shown here is derived from an EMBL/GenBank/DDBJ whole genome shotgun (WGS) entry which is preliminary data.</text>
</comment>
<reference evidence="1 2" key="1">
    <citation type="journal article" date="2019" name="Indoor Air">
        <title>Impacts of indoor surface finishes on bacterial viability.</title>
        <authorList>
            <person name="Hu J."/>
            <person name="Maamar S.B."/>
            <person name="Glawe A.J."/>
            <person name="Gottel N."/>
            <person name="Gilbert J.A."/>
            <person name="Hartmann E.M."/>
        </authorList>
    </citation>
    <scope>NUCLEOTIDE SEQUENCE [LARGE SCALE GENOMIC DNA]</scope>
    <source>
        <strain evidence="1 2">AF060A6</strain>
    </source>
</reference>
<name>A0A4S3PY72_9BACI</name>
<evidence type="ECO:0000313" key="2">
    <source>
        <dbReference type="Proteomes" id="UP000306477"/>
    </source>
</evidence>
<protein>
    <submittedName>
        <fullName evidence="1">Uncharacterized protein</fullName>
    </submittedName>
</protein>
<accession>A0A4S3PY72</accession>
<dbReference type="EMBL" id="SLUB01000006">
    <property type="protein sequence ID" value="THE14022.1"/>
    <property type="molecule type" value="Genomic_DNA"/>
</dbReference>
<sequence>MADMDTVKFLMYLKRYKDILPKQTMKTLKGQALSGDLEGAKKGLGTVLRREAGRSERAQ</sequence>
<proteinExistence type="predicted"/>
<dbReference type="AlphaFoldDB" id="A0A4S3PY72"/>
<organism evidence="1 2">
    <name type="scientific">Bacillus timonensis</name>
    <dbReference type="NCBI Taxonomy" id="1033734"/>
    <lineage>
        <taxon>Bacteria</taxon>
        <taxon>Bacillati</taxon>
        <taxon>Bacillota</taxon>
        <taxon>Bacilli</taxon>
        <taxon>Bacillales</taxon>
        <taxon>Bacillaceae</taxon>
        <taxon>Bacillus</taxon>
    </lineage>
</organism>
<gene>
    <name evidence="1" type="ORF">E1I69_05855</name>
</gene>
<evidence type="ECO:0000313" key="1">
    <source>
        <dbReference type="EMBL" id="THE14022.1"/>
    </source>
</evidence>
<dbReference type="Proteomes" id="UP000306477">
    <property type="component" value="Unassembled WGS sequence"/>
</dbReference>
<keyword evidence="2" id="KW-1185">Reference proteome</keyword>